<dbReference type="EMBL" id="MSLT01000012">
    <property type="protein sequence ID" value="OUD14146.1"/>
    <property type="molecule type" value="Genomic_DNA"/>
</dbReference>
<dbReference type="OrthoDB" id="9773456at2"/>
<feature type="binding site" description="covalent" evidence="8">
    <location>
        <position position="42"/>
    </location>
    <ligand>
        <name>heme c</name>
        <dbReference type="ChEBI" id="CHEBI:61717"/>
        <label>1</label>
    </ligand>
</feature>
<keyword evidence="5" id="KW-0574">Periplasm</keyword>
<keyword evidence="3 8" id="KW-0349">Heme</keyword>
<comment type="caution">
    <text evidence="12">The sequence shown here is derived from an EMBL/GenBank/DDBJ whole genome shotgun (WGS) entry which is preliminary data.</text>
</comment>
<protein>
    <submittedName>
        <fullName evidence="12">Cytochrome c4</fullName>
    </submittedName>
</protein>
<evidence type="ECO:0000256" key="5">
    <source>
        <dbReference type="ARBA" id="ARBA00022764"/>
    </source>
</evidence>
<dbReference type="InterPro" id="IPR009056">
    <property type="entry name" value="Cyt_c-like_dom"/>
</dbReference>
<feature type="binding site" description="covalent" evidence="8">
    <location>
        <position position="135"/>
    </location>
    <ligand>
        <name>heme c</name>
        <dbReference type="ChEBI" id="CHEBI:61717"/>
        <label>2</label>
    </ligand>
</feature>
<dbReference type="AlphaFoldDB" id="A0A251X828"/>
<feature type="domain" description="Cytochrome c" evidence="11">
    <location>
        <begin position="114"/>
        <end position="209"/>
    </location>
</feature>
<keyword evidence="2" id="KW-0813">Transport</keyword>
<evidence type="ECO:0000256" key="8">
    <source>
        <dbReference type="PIRSR" id="PIRSR000005-1"/>
    </source>
</evidence>
<keyword evidence="7 9" id="KW-0408">Iron</keyword>
<dbReference type="Pfam" id="PF00034">
    <property type="entry name" value="Cytochrom_C"/>
    <property type="match status" value="2"/>
</dbReference>
<dbReference type="Proteomes" id="UP000194798">
    <property type="component" value="Unassembled WGS sequence"/>
</dbReference>
<dbReference type="GO" id="GO:0009055">
    <property type="term" value="F:electron transfer activity"/>
    <property type="evidence" value="ECO:0007669"/>
    <property type="project" value="InterPro"/>
</dbReference>
<evidence type="ECO:0000256" key="7">
    <source>
        <dbReference type="ARBA" id="ARBA00023004"/>
    </source>
</evidence>
<evidence type="ECO:0000256" key="3">
    <source>
        <dbReference type="ARBA" id="ARBA00022617"/>
    </source>
</evidence>
<dbReference type="PROSITE" id="PS51007">
    <property type="entry name" value="CYTC"/>
    <property type="match status" value="2"/>
</dbReference>
<evidence type="ECO:0000256" key="6">
    <source>
        <dbReference type="ARBA" id="ARBA00022982"/>
    </source>
</evidence>
<dbReference type="PANTHER" id="PTHR33751:SF9">
    <property type="entry name" value="CYTOCHROME C4"/>
    <property type="match status" value="1"/>
</dbReference>
<feature type="binding site" description="axial binding residue" evidence="9">
    <location>
        <position position="82"/>
    </location>
    <ligand>
        <name>heme c</name>
        <dbReference type="ChEBI" id="CHEBI:61717"/>
        <label>1</label>
    </ligand>
    <ligandPart>
        <name>Fe</name>
        <dbReference type="ChEBI" id="CHEBI:18248"/>
    </ligandPart>
</feature>
<organism evidence="12 13">
    <name type="scientific">Thioflexithrix psekupsensis</name>
    <dbReference type="NCBI Taxonomy" id="1570016"/>
    <lineage>
        <taxon>Bacteria</taxon>
        <taxon>Pseudomonadati</taxon>
        <taxon>Pseudomonadota</taxon>
        <taxon>Gammaproteobacteria</taxon>
        <taxon>Thiotrichales</taxon>
        <taxon>Thioflexithrix</taxon>
    </lineage>
</organism>
<comment type="PTM">
    <text evidence="8">Binds 2 heme c groups covalently per subunit.</text>
</comment>
<keyword evidence="10" id="KW-0732">Signal</keyword>
<feature type="binding site" description="axial binding residue" evidence="9">
    <location>
        <position position="43"/>
    </location>
    <ligand>
        <name>heme c</name>
        <dbReference type="ChEBI" id="CHEBI:61717"/>
        <label>1</label>
    </ligand>
    <ligandPart>
        <name>Fe</name>
        <dbReference type="ChEBI" id="CHEBI:18248"/>
    </ligandPart>
</feature>
<dbReference type="SUPFAM" id="SSF46626">
    <property type="entry name" value="Cytochrome c"/>
    <property type="match status" value="2"/>
</dbReference>
<accession>A0A251X828</accession>
<dbReference type="PIRSF" id="PIRSF000005">
    <property type="entry name" value="Cytochrome_c4"/>
    <property type="match status" value="1"/>
</dbReference>
<dbReference type="PANTHER" id="PTHR33751">
    <property type="entry name" value="CBB3-TYPE CYTOCHROME C OXIDASE SUBUNIT FIXP"/>
    <property type="match status" value="1"/>
</dbReference>
<reference evidence="12 13" key="1">
    <citation type="submission" date="2016-12" db="EMBL/GenBank/DDBJ databases">
        <title>Thioflexothrix psekupsii D3 genome sequencing and assembly.</title>
        <authorList>
            <person name="Fomenkov A."/>
            <person name="Vincze T."/>
            <person name="Grabovich M."/>
            <person name="Anton B.P."/>
            <person name="Dubinina G."/>
            <person name="Orlova M."/>
            <person name="Belousova E."/>
            <person name="Roberts R.J."/>
        </authorList>
    </citation>
    <scope>NUCLEOTIDE SEQUENCE [LARGE SCALE GENOMIC DNA]</scope>
    <source>
        <strain evidence="12">D3</strain>
    </source>
</reference>
<feature type="signal peptide" evidence="10">
    <location>
        <begin position="1"/>
        <end position="18"/>
    </location>
</feature>
<comment type="subcellular location">
    <subcellularLocation>
        <location evidence="1">Periplasm</location>
    </subcellularLocation>
</comment>
<name>A0A251X828_9GAMM</name>
<dbReference type="InterPro" id="IPR024167">
    <property type="entry name" value="Cytochrome_c4-like"/>
</dbReference>
<dbReference type="InterPro" id="IPR050597">
    <property type="entry name" value="Cytochrome_c_Oxidase_Subunit"/>
</dbReference>
<dbReference type="Gene3D" id="1.10.760.10">
    <property type="entry name" value="Cytochrome c-like domain"/>
    <property type="match status" value="2"/>
</dbReference>
<feature type="binding site" description="covalent" evidence="8">
    <location>
        <position position="39"/>
    </location>
    <ligand>
        <name>heme c</name>
        <dbReference type="ChEBI" id="CHEBI:61717"/>
        <label>1</label>
    </ligand>
</feature>
<proteinExistence type="predicted"/>
<evidence type="ECO:0000256" key="1">
    <source>
        <dbReference type="ARBA" id="ARBA00004418"/>
    </source>
</evidence>
<sequence length="209" mass="21934">MKKLTALCILLASQTVLASEPATRPVGDAEAGKGKTMVCMACHGTDGNGAIAEYPRIAGQHPQYIASQLKDFKSGARHNALMSPMAAALSEQDMLDLAAFYASQKMALTPAADELAEQGRDIYRAGVKDKGVPACIGCHGPNGNGNGAALYPRIGGQSAAYLEKQLQDYKSGARAGDSQELLKLMMKQIAAKLSAEEMKAVAAYTSGLR</sequence>
<feature type="binding site" description="axial binding residue" evidence="9">
    <location>
        <position position="139"/>
    </location>
    <ligand>
        <name>heme c</name>
        <dbReference type="ChEBI" id="CHEBI:61717"/>
        <label>2</label>
    </ligand>
    <ligandPart>
        <name>Fe</name>
        <dbReference type="ChEBI" id="CHEBI:18248"/>
    </ligandPart>
</feature>
<dbReference type="InterPro" id="IPR036909">
    <property type="entry name" value="Cyt_c-like_dom_sf"/>
</dbReference>
<evidence type="ECO:0000259" key="11">
    <source>
        <dbReference type="PROSITE" id="PS51007"/>
    </source>
</evidence>
<keyword evidence="13" id="KW-1185">Reference proteome</keyword>
<feature type="chain" id="PRO_5012038517" evidence="10">
    <location>
        <begin position="19"/>
        <end position="209"/>
    </location>
</feature>
<evidence type="ECO:0000256" key="9">
    <source>
        <dbReference type="PIRSR" id="PIRSR000005-2"/>
    </source>
</evidence>
<feature type="binding site" description="covalent" evidence="8">
    <location>
        <position position="138"/>
    </location>
    <ligand>
        <name>heme c</name>
        <dbReference type="ChEBI" id="CHEBI:61717"/>
        <label>2</label>
    </ligand>
</feature>
<keyword evidence="6" id="KW-0249">Electron transport</keyword>
<evidence type="ECO:0000256" key="4">
    <source>
        <dbReference type="ARBA" id="ARBA00022723"/>
    </source>
</evidence>
<feature type="binding site" description="axial binding residue" evidence="9">
    <location>
        <position position="186"/>
    </location>
    <ligand>
        <name>heme c</name>
        <dbReference type="ChEBI" id="CHEBI:61717"/>
        <label>2</label>
    </ligand>
    <ligandPart>
        <name>Fe</name>
        <dbReference type="ChEBI" id="CHEBI:18248"/>
    </ligandPart>
</feature>
<feature type="domain" description="Cytochrome c" evidence="11">
    <location>
        <begin position="27"/>
        <end position="105"/>
    </location>
</feature>
<dbReference type="GO" id="GO:0042597">
    <property type="term" value="C:periplasmic space"/>
    <property type="evidence" value="ECO:0007669"/>
    <property type="project" value="UniProtKB-SubCell"/>
</dbReference>
<evidence type="ECO:0000313" key="12">
    <source>
        <dbReference type="EMBL" id="OUD14146.1"/>
    </source>
</evidence>
<evidence type="ECO:0000313" key="13">
    <source>
        <dbReference type="Proteomes" id="UP000194798"/>
    </source>
</evidence>
<dbReference type="GO" id="GO:0020037">
    <property type="term" value="F:heme binding"/>
    <property type="evidence" value="ECO:0007669"/>
    <property type="project" value="InterPro"/>
</dbReference>
<dbReference type="RefSeq" id="WP_086487933.1">
    <property type="nucleotide sequence ID" value="NZ_MSLT01000012.1"/>
</dbReference>
<gene>
    <name evidence="12" type="ORF">TPSD3_07375</name>
</gene>
<keyword evidence="4 9" id="KW-0479">Metal-binding</keyword>
<dbReference type="GO" id="GO:0005506">
    <property type="term" value="F:iron ion binding"/>
    <property type="evidence" value="ECO:0007669"/>
    <property type="project" value="InterPro"/>
</dbReference>
<evidence type="ECO:0000256" key="10">
    <source>
        <dbReference type="SAM" id="SignalP"/>
    </source>
</evidence>
<evidence type="ECO:0000256" key="2">
    <source>
        <dbReference type="ARBA" id="ARBA00022448"/>
    </source>
</evidence>